<feature type="transmembrane region" description="Helical" evidence="9">
    <location>
        <begin position="338"/>
        <end position="358"/>
    </location>
</feature>
<evidence type="ECO:0000313" key="10">
    <source>
        <dbReference type="EMBL" id="AGG68011.1"/>
    </source>
</evidence>
<feature type="transmembrane region" description="Helical" evidence="9">
    <location>
        <begin position="378"/>
        <end position="401"/>
    </location>
</feature>
<feature type="transmembrane region" description="Helical" evidence="9">
    <location>
        <begin position="228"/>
        <end position="251"/>
    </location>
</feature>
<feature type="compositionally biased region" description="Low complexity" evidence="8">
    <location>
        <begin position="47"/>
        <end position="91"/>
    </location>
</feature>
<feature type="transmembrane region" description="Helical" evidence="9">
    <location>
        <begin position="951"/>
        <end position="973"/>
    </location>
</feature>
<evidence type="ECO:0000256" key="1">
    <source>
        <dbReference type="ARBA" id="ARBA00004651"/>
    </source>
</evidence>
<gene>
    <name evidence="10" type="ORF">H924_12960</name>
</gene>
<dbReference type="RefSeq" id="WP_015652432.1">
    <property type="nucleotide sequence ID" value="NC_020506.1"/>
</dbReference>
<evidence type="ECO:0000313" key="11">
    <source>
        <dbReference type="Proteomes" id="UP000011760"/>
    </source>
</evidence>
<keyword evidence="3 9" id="KW-0812">Transmembrane</keyword>
<keyword evidence="5" id="KW-0573">Peptidoglycan synthesis</keyword>
<feature type="transmembrane region" description="Helical" evidence="9">
    <location>
        <begin position="124"/>
        <end position="142"/>
    </location>
</feature>
<evidence type="ECO:0000256" key="5">
    <source>
        <dbReference type="ARBA" id="ARBA00022984"/>
    </source>
</evidence>
<dbReference type="PANTHER" id="PTHR47019:SF1">
    <property type="entry name" value="LIPID II FLIPPASE MURJ"/>
    <property type="match status" value="1"/>
</dbReference>
<sequence>MSSANAHQPEQQVGQRSRIVPPTPPSPVPEARKKTSAAVEDRSKLKSSPAPETYPASPASPTSQASAQASAQRSAQRSAPAAHVAAVANSANKPHGKAATSDNDVVRSTGSMALATLLSRITGFLRTVMIGAALSPAIASAFNTANTLPNLITEIVLGAVLTSLVIPVLTRAEKEDADGGSGFFRRLLTLSVTLLGGVTILSIIGAPLLTRMMLSSEGQVNVVMSTAFAYWLLPQIFFYGLFALFMAVLNTREIFKPGAWAPVVNNVITLAVLGIYMLWPARLYPDQHVSIFDPQILFLGIGTTLGIVAQCLIMVPYLRRAGIDMRPLWGIDARLKQFGGMALAIIVYVGISQFGYIITTRIASLADDAAPFIYQQHWMLLQVPYGIIGVTLLTAIMPRLSRNAAEGDDRAVVSDLKLGSKLTFIALIPIVVFFTAFGVPIANALFAYGQFDSNAANILGWTLSFSAFTLIPYSLVLLHLRVFYAREEVWTPTFIIAGITATKVVLSLLAPMLSSSPERVVVLLGAANGFSFITGAVIGAYLLRKKLGLLGMRSLAKTSLWALGSAVAGAAAAWVLSWIIQAIMGDFLLGTLGSVGYLLFLGVLGVFFLIVTGLVLSRSGLPEVQNLGQALTRIPGMHRFIRPNSKISLDVGEVSEQDFSTQLAASSEFAATPVPPPMSAGIVRGPRLVPGAPVSDGRFRLLADHGGVQGARFWQAREIATGKEIALVFVDTSGNAPFAALSPAAAAGIAYEVQRRTKKLAALNSPAIAPNIRTEAYRNGCLIMADWVPGSSLAAVAQDGADPRAAAYALAELSEATGAAHNAGVALGLDNKSRIRINTDGIAVLAFPAILPESTFHRDARCLAAAVEMLIDEKTAPNDVKDLVAQARKLASTEEPAPADDFNALALSMRTCGLFTEEPAQLVVKKEKTPKPAKRDGFGASDYSLKGMATIAIVVILLVSMVAAVTAFLTSFLGSNNEESPLATVESASASATTEPVGPPLYLPITQAFNWDEGAGAAEADVIDTDLDTAWTSTGGTGLLVQLENPATLDRLILSAGTSADTAVNSTVKIYAFQDEKPTALSAGIEIGEVEYSGENLSHDIGDSTKLPGKVQSLVILVDDVSAEDSAASDPAAQIAEVEVVGW</sequence>
<organism evidence="10 11">
    <name type="scientific">Corynebacterium callunae DSM 20147</name>
    <dbReference type="NCBI Taxonomy" id="1121353"/>
    <lineage>
        <taxon>Bacteria</taxon>
        <taxon>Bacillati</taxon>
        <taxon>Actinomycetota</taxon>
        <taxon>Actinomycetes</taxon>
        <taxon>Mycobacteriales</taxon>
        <taxon>Corynebacteriaceae</taxon>
        <taxon>Corynebacterium</taxon>
    </lineage>
</organism>
<dbReference type="InterPro" id="IPR004268">
    <property type="entry name" value="MurJ"/>
</dbReference>
<keyword evidence="7 9" id="KW-0472">Membrane</keyword>
<evidence type="ECO:0000256" key="3">
    <source>
        <dbReference type="ARBA" id="ARBA00022692"/>
    </source>
</evidence>
<dbReference type="GO" id="GO:0015648">
    <property type="term" value="F:lipid-linked peptidoglycan transporter activity"/>
    <property type="evidence" value="ECO:0007669"/>
    <property type="project" value="TreeGrafter"/>
</dbReference>
<dbReference type="PATRIC" id="fig|1121353.3.peg.2652"/>
<proteinExistence type="predicted"/>
<feature type="transmembrane region" description="Helical" evidence="9">
    <location>
        <begin position="296"/>
        <end position="318"/>
    </location>
</feature>
<evidence type="ECO:0000256" key="4">
    <source>
        <dbReference type="ARBA" id="ARBA00022960"/>
    </source>
</evidence>
<protein>
    <submittedName>
        <fullName evidence="10">Virulence factor</fullName>
    </submittedName>
</protein>
<dbReference type="GO" id="GO:0008360">
    <property type="term" value="P:regulation of cell shape"/>
    <property type="evidence" value="ECO:0007669"/>
    <property type="project" value="UniProtKB-KW"/>
</dbReference>
<keyword evidence="6 9" id="KW-1133">Transmembrane helix</keyword>
<evidence type="ECO:0000256" key="7">
    <source>
        <dbReference type="ARBA" id="ARBA00023136"/>
    </source>
</evidence>
<feature type="transmembrane region" description="Helical" evidence="9">
    <location>
        <begin position="458"/>
        <end position="478"/>
    </location>
</feature>
<dbReference type="NCBIfam" id="TIGR01695">
    <property type="entry name" value="murJ_mviN"/>
    <property type="match status" value="1"/>
</dbReference>
<feature type="region of interest" description="Disordered" evidence="8">
    <location>
        <begin position="1"/>
        <end position="104"/>
    </location>
</feature>
<dbReference type="OrthoDB" id="9786339at2"/>
<feature type="transmembrane region" description="Helical" evidence="9">
    <location>
        <begin position="187"/>
        <end position="208"/>
    </location>
</feature>
<keyword evidence="2" id="KW-1003">Cell membrane</keyword>
<evidence type="ECO:0000256" key="8">
    <source>
        <dbReference type="SAM" id="MobiDB-lite"/>
    </source>
</evidence>
<dbReference type="GO" id="GO:0005886">
    <property type="term" value="C:plasma membrane"/>
    <property type="evidence" value="ECO:0007669"/>
    <property type="project" value="UniProtKB-SubCell"/>
</dbReference>
<evidence type="ECO:0000256" key="6">
    <source>
        <dbReference type="ARBA" id="ARBA00022989"/>
    </source>
</evidence>
<feature type="transmembrane region" description="Helical" evidence="9">
    <location>
        <begin position="520"/>
        <end position="543"/>
    </location>
</feature>
<dbReference type="PANTHER" id="PTHR47019">
    <property type="entry name" value="LIPID II FLIPPASE MURJ"/>
    <property type="match status" value="1"/>
</dbReference>
<feature type="transmembrane region" description="Helical" evidence="9">
    <location>
        <begin position="263"/>
        <end position="284"/>
    </location>
</feature>
<feature type="transmembrane region" description="Helical" evidence="9">
    <location>
        <begin position="422"/>
        <end position="446"/>
    </location>
</feature>
<dbReference type="Proteomes" id="UP000011760">
    <property type="component" value="Chromosome"/>
</dbReference>
<accession>M1TUZ2</accession>
<dbReference type="KEGG" id="ccn:H924_12960"/>
<feature type="transmembrane region" description="Helical" evidence="9">
    <location>
        <begin position="595"/>
        <end position="616"/>
    </location>
</feature>
<feature type="transmembrane region" description="Helical" evidence="9">
    <location>
        <begin position="490"/>
        <end position="514"/>
    </location>
</feature>
<comment type="subcellular location">
    <subcellularLocation>
        <location evidence="1">Cell membrane</location>
        <topology evidence="1">Multi-pass membrane protein</topology>
    </subcellularLocation>
</comment>
<dbReference type="eggNOG" id="COG0728">
    <property type="taxonomic scope" value="Bacteria"/>
</dbReference>
<dbReference type="EMBL" id="CP004354">
    <property type="protein sequence ID" value="AGG68011.1"/>
    <property type="molecule type" value="Genomic_DNA"/>
</dbReference>
<reference evidence="10 11" key="1">
    <citation type="submission" date="2013-02" db="EMBL/GenBank/DDBJ databases">
        <title>The complete genome sequence of Corynebacterium callunae DSM 20147.</title>
        <authorList>
            <person name="Ruckert C."/>
            <person name="Albersmeier A."/>
            <person name="Kalinowski J."/>
        </authorList>
    </citation>
    <scope>NUCLEOTIDE SEQUENCE [LARGE SCALE GENOMIC DNA]</scope>
    <source>
        <strain evidence="10 11">DSM 20147</strain>
    </source>
</reference>
<feature type="transmembrane region" description="Helical" evidence="9">
    <location>
        <begin position="148"/>
        <end position="166"/>
    </location>
</feature>
<feature type="compositionally biased region" description="Polar residues" evidence="8">
    <location>
        <begin position="1"/>
        <end position="15"/>
    </location>
</feature>
<dbReference type="Gene3D" id="3.30.200.20">
    <property type="entry name" value="Phosphorylase Kinase, domain 1"/>
    <property type="match status" value="1"/>
</dbReference>
<dbReference type="GO" id="GO:0034204">
    <property type="term" value="P:lipid translocation"/>
    <property type="evidence" value="ECO:0007669"/>
    <property type="project" value="TreeGrafter"/>
</dbReference>
<dbReference type="Pfam" id="PF03023">
    <property type="entry name" value="MurJ"/>
    <property type="match status" value="1"/>
</dbReference>
<evidence type="ECO:0000256" key="2">
    <source>
        <dbReference type="ARBA" id="ARBA00022475"/>
    </source>
</evidence>
<dbReference type="GO" id="GO:0009252">
    <property type="term" value="P:peptidoglycan biosynthetic process"/>
    <property type="evidence" value="ECO:0007669"/>
    <property type="project" value="UniProtKB-KW"/>
</dbReference>
<feature type="transmembrane region" description="Helical" evidence="9">
    <location>
        <begin position="563"/>
        <end position="583"/>
    </location>
</feature>
<dbReference type="Gene3D" id="1.10.510.10">
    <property type="entry name" value="Transferase(Phosphotransferase) domain 1"/>
    <property type="match status" value="1"/>
</dbReference>
<name>M1TUZ2_9CORY</name>
<dbReference type="AlphaFoldDB" id="M1TUZ2"/>
<dbReference type="PRINTS" id="PR01806">
    <property type="entry name" value="VIRFACTRMVIN"/>
</dbReference>
<evidence type="ECO:0000256" key="9">
    <source>
        <dbReference type="SAM" id="Phobius"/>
    </source>
</evidence>
<dbReference type="CDD" id="cd13123">
    <property type="entry name" value="MATE_MurJ_like"/>
    <property type="match status" value="1"/>
</dbReference>
<keyword evidence="4" id="KW-0133">Cell shape</keyword>
<dbReference type="STRING" id="1121353.H924_12960"/>
<keyword evidence="11" id="KW-1185">Reference proteome</keyword>
<dbReference type="HOGENOM" id="CLU_006797_0_1_11"/>
<dbReference type="InterPro" id="IPR051050">
    <property type="entry name" value="Lipid_II_flippase_MurJ/MviN"/>
</dbReference>
<dbReference type="CDD" id="cd13973">
    <property type="entry name" value="PK_MviN-like"/>
    <property type="match status" value="1"/>
</dbReference>